<proteinExistence type="predicted"/>
<dbReference type="GO" id="GO:0009723">
    <property type="term" value="P:response to ethylene"/>
    <property type="evidence" value="ECO:0000318"/>
    <property type="project" value="GO_Central"/>
</dbReference>
<dbReference type="InterPro" id="IPR017884">
    <property type="entry name" value="SANT_dom"/>
</dbReference>
<dbReference type="Proteomes" id="UP000008810">
    <property type="component" value="Chromosome 3"/>
</dbReference>
<dbReference type="Gene3D" id="1.10.10.60">
    <property type="entry name" value="Homeodomain-like"/>
    <property type="match status" value="1"/>
</dbReference>
<dbReference type="GO" id="GO:0005634">
    <property type="term" value="C:nucleus"/>
    <property type="evidence" value="ECO:0007669"/>
    <property type="project" value="UniProtKB-SubCell"/>
</dbReference>
<dbReference type="PROSITE" id="PS50090">
    <property type="entry name" value="MYB_LIKE"/>
    <property type="match status" value="1"/>
</dbReference>
<evidence type="ECO:0000256" key="4">
    <source>
        <dbReference type="ARBA" id="ARBA00023163"/>
    </source>
</evidence>
<keyword evidence="4" id="KW-0804">Transcription</keyword>
<dbReference type="STRING" id="15368.I1I664"/>
<evidence type="ECO:0000256" key="1">
    <source>
        <dbReference type="ARBA" id="ARBA00004123"/>
    </source>
</evidence>
<evidence type="ECO:0000256" key="2">
    <source>
        <dbReference type="ARBA" id="ARBA00023015"/>
    </source>
</evidence>
<dbReference type="OrthoDB" id="118550at2759"/>
<evidence type="ECO:0000256" key="3">
    <source>
        <dbReference type="ARBA" id="ARBA00023125"/>
    </source>
</evidence>
<feature type="region of interest" description="Disordered" evidence="6">
    <location>
        <begin position="29"/>
        <end position="99"/>
    </location>
</feature>
<name>I1I664_BRADI</name>
<organism evidence="10">
    <name type="scientific">Brachypodium distachyon</name>
    <name type="common">Purple false brome</name>
    <name type="synonym">Trachynia distachya</name>
    <dbReference type="NCBI Taxonomy" id="15368"/>
    <lineage>
        <taxon>Eukaryota</taxon>
        <taxon>Viridiplantae</taxon>
        <taxon>Streptophyta</taxon>
        <taxon>Embryophyta</taxon>
        <taxon>Tracheophyta</taxon>
        <taxon>Spermatophyta</taxon>
        <taxon>Magnoliopsida</taxon>
        <taxon>Liliopsida</taxon>
        <taxon>Poales</taxon>
        <taxon>Poaceae</taxon>
        <taxon>BOP clade</taxon>
        <taxon>Pooideae</taxon>
        <taxon>Stipodae</taxon>
        <taxon>Brachypodieae</taxon>
        <taxon>Brachypodium</taxon>
    </lineage>
</organism>
<accession>I1I664</accession>
<dbReference type="EMBL" id="CM000882">
    <property type="protein sequence ID" value="KQJ97811.1"/>
    <property type="molecule type" value="Genomic_DNA"/>
</dbReference>
<dbReference type="PANTHER" id="PTHR44191:SF70">
    <property type="entry name" value="TRANSCRIPTION FACTOR MYBS2"/>
    <property type="match status" value="1"/>
</dbReference>
<evidence type="ECO:0000313" key="12">
    <source>
        <dbReference type="Proteomes" id="UP000008810"/>
    </source>
</evidence>
<feature type="domain" description="SANT" evidence="8">
    <location>
        <begin position="100"/>
        <end position="148"/>
    </location>
</feature>
<dbReference type="FunCoup" id="I1I664">
    <property type="interactions" value="14"/>
</dbReference>
<dbReference type="InterPro" id="IPR017930">
    <property type="entry name" value="Myb_dom"/>
</dbReference>
<keyword evidence="5" id="KW-0539">Nucleus</keyword>
<dbReference type="KEGG" id="bdi:100831445"/>
<feature type="domain" description="Myb-like" evidence="7">
    <location>
        <begin position="92"/>
        <end position="144"/>
    </location>
</feature>
<gene>
    <name evidence="11" type="primary">LOC100831445</name>
    <name evidence="10" type="ORF">BRADI_3g33440v3</name>
</gene>
<reference evidence="10 11" key="1">
    <citation type="journal article" date="2010" name="Nature">
        <title>Genome sequencing and analysis of the model grass Brachypodium distachyon.</title>
        <authorList>
            <consortium name="International Brachypodium Initiative"/>
        </authorList>
    </citation>
    <scope>NUCLEOTIDE SEQUENCE [LARGE SCALE GENOMIC DNA]</scope>
    <source>
        <strain evidence="10 11">Bd21</strain>
    </source>
</reference>
<dbReference type="EnsemblPlants" id="KQJ97811">
    <property type="protein sequence ID" value="KQJ97811"/>
    <property type="gene ID" value="BRADI_3g33440v3"/>
</dbReference>
<keyword evidence="3" id="KW-0238">DNA-binding</keyword>
<evidence type="ECO:0000259" key="7">
    <source>
        <dbReference type="PROSITE" id="PS50090"/>
    </source>
</evidence>
<feature type="compositionally biased region" description="Basic residues" evidence="6">
    <location>
        <begin position="84"/>
        <end position="93"/>
    </location>
</feature>
<evidence type="ECO:0000313" key="11">
    <source>
        <dbReference type="EnsemblPlants" id="KQJ97811"/>
    </source>
</evidence>
<dbReference type="PANTHER" id="PTHR44191">
    <property type="entry name" value="TRANSCRIPTION FACTOR KUA1"/>
    <property type="match status" value="1"/>
</dbReference>
<dbReference type="PROSITE" id="PS51294">
    <property type="entry name" value="HTH_MYB"/>
    <property type="match status" value="1"/>
</dbReference>
<dbReference type="GeneID" id="100831445"/>
<dbReference type="InterPro" id="IPR001005">
    <property type="entry name" value="SANT/Myb"/>
</dbReference>
<dbReference type="RefSeq" id="XP_003572080.1">
    <property type="nucleotide sequence ID" value="XM_003572032.4"/>
</dbReference>
<dbReference type="InterPro" id="IPR006447">
    <property type="entry name" value="Myb_dom_plants"/>
</dbReference>
<reference evidence="10" key="2">
    <citation type="submission" date="2017-06" db="EMBL/GenBank/DDBJ databases">
        <title>WGS assembly of Brachypodium distachyon.</title>
        <authorList>
            <consortium name="The International Brachypodium Initiative"/>
            <person name="Lucas S."/>
            <person name="Harmon-Smith M."/>
            <person name="Lail K."/>
            <person name="Tice H."/>
            <person name="Grimwood J."/>
            <person name="Bruce D."/>
            <person name="Barry K."/>
            <person name="Shu S."/>
            <person name="Lindquist E."/>
            <person name="Wang M."/>
            <person name="Pitluck S."/>
            <person name="Vogel J.P."/>
            <person name="Garvin D.F."/>
            <person name="Mockler T.C."/>
            <person name="Schmutz J."/>
            <person name="Rokhsar D."/>
            <person name="Bevan M.W."/>
        </authorList>
    </citation>
    <scope>NUCLEOTIDE SEQUENCE</scope>
    <source>
        <strain evidence="10">Bd21</strain>
    </source>
</reference>
<dbReference type="AlphaFoldDB" id="I1I664"/>
<dbReference type="CDD" id="cd00167">
    <property type="entry name" value="SANT"/>
    <property type="match status" value="1"/>
</dbReference>
<dbReference type="GO" id="GO:0009739">
    <property type="term" value="P:response to gibberellin"/>
    <property type="evidence" value="ECO:0000318"/>
    <property type="project" value="GO_Central"/>
</dbReference>
<sequence length="273" mass="29567">MELQGEAAEAGTKKAAVVFRLFGVEVHGEADEDEDGMSVELRKSSSMPNLNLASSAADPPPPAGEDEKGYASDDDGVPASTPQLKRRRRKANERKKGIPWTEEEHRKFLDGLKQLGKGDWRGISRSFVPTRTATQVASHAQKHFLRQTNPGKKKRRASLFDVVAVNGHDDELPSPQSYTAATKPAPAEEILHTDRGDVPIPSYPGGVVRGNNMQVDQPADHMNKKKSKESMSLAAMATSRLELELALASSSASILELSIAPPRRAMADGIKAL</sequence>
<evidence type="ECO:0000259" key="9">
    <source>
        <dbReference type="PROSITE" id="PS51294"/>
    </source>
</evidence>
<dbReference type="Gramene" id="KQJ97811">
    <property type="protein sequence ID" value="KQJ97811"/>
    <property type="gene ID" value="BRADI_3g33440v3"/>
</dbReference>
<dbReference type="SUPFAM" id="SSF46689">
    <property type="entry name" value="Homeodomain-like"/>
    <property type="match status" value="1"/>
</dbReference>
<dbReference type="InterPro" id="IPR052245">
    <property type="entry name" value="Plant_Stress_Dev_TF"/>
</dbReference>
<dbReference type="SMART" id="SM00717">
    <property type="entry name" value="SANT"/>
    <property type="match status" value="1"/>
</dbReference>
<dbReference type="InterPro" id="IPR009057">
    <property type="entry name" value="Homeodomain-like_sf"/>
</dbReference>
<keyword evidence="12" id="KW-1185">Reference proteome</keyword>
<dbReference type="GO" id="GO:0003677">
    <property type="term" value="F:DNA binding"/>
    <property type="evidence" value="ECO:0007669"/>
    <property type="project" value="UniProtKB-KW"/>
</dbReference>
<dbReference type="GO" id="GO:0009744">
    <property type="term" value="P:response to sucrose"/>
    <property type="evidence" value="ECO:0007669"/>
    <property type="project" value="UniProtKB-ARBA"/>
</dbReference>
<comment type="subcellular location">
    <subcellularLocation>
        <location evidence="1">Nucleus</location>
    </subcellularLocation>
</comment>
<reference evidence="11" key="3">
    <citation type="submission" date="2018-08" db="UniProtKB">
        <authorList>
            <consortium name="EnsemblPlants"/>
        </authorList>
    </citation>
    <scope>IDENTIFICATION</scope>
    <source>
        <strain evidence="11">cv. Bd21</strain>
    </source>
</reference>
<dbReference type="PROSITE" id="PS51293">
    <property type="entry name" value="SANT"/>
    <property type="match status" value="1"/>
</dbReference>
<protein>
    <submittedName>
        <fullName evidence="10 11">Uncharacterized protein</fullName>
    </submittedName>
</protein>
<dbReference type="ExpressionAtlas" id="I1I664">
    <property type="expression patterns" value="baseline"/>
</dbReference>
<dbReference type="FunFam" id="1.10.10.60:FF:000009">
    <property type="entry name" value="transcription factor MYB1R1"/>
    <property type="match status" value="1"/>
</dbReference>
<dbReference type="Pfam" id="PF00249">
    <property type="entry name" value="Myb_DNA-binding"/>
    <property type="match status" value="1"/>
</dbReference>
<evidence type="ECO:0000256" key="5">
    <source>
        <dbReference type="ARBA" id="ARBA00023242"/>
    </source>
</evidence>
<feature type="domain" description="HTH myb-type" evidence="9">
    <location>
        <begin position="92"/>
        <end position="148"/>
    </location>
</feature>
<dbReference type="GO" id="GO:0003700">
    <property type="term" value="F:DNA-binding transcription factor activity"/>
    <property type="evidence" value="ECO:0007669"/>
    <property type="project" value="UniProtKB-ARBA"/>
</dbReference>
<evidence type="ECO:0000313" key="10">
    <source>
        <dbReference type="EMBL" id="KQJ97811.1"/>
    </source>
</evidence>
<evidence type="ECO:0000256" key="6">
    <source>
        <dbReference type="SAM" id="MobiDB-lite"/>
    </source>
</evidence>
<evidence type="ECO:0000259" key="8">
    <source>
        <dbReference type="PROSITE" id="PS51293"/>
    </source>
</evidence>
<keyword evidence="2" id="KW-0805">Transcription regulation</keyword>
<dbReference type="NCBIfam" id="TIGR01557">
    <property type="entry name" value="myb_SHAQKYF"/>
    <property type="match status" value="1"/>
</dbReference>